<feature type="chain" id="PRO_5035267726" evidence="1">
    <location>
        <begin position="26"/>
        <end position="264"/>
    </location>
</feature>
<evidence type="ECO:0000259" key="2">
    <source>
        <dbReference type="Pfam" id="PF07589"/>
    </source>
</evidence>
<dbReference type="Pfam" id="PF07589">
    <property type="entry name" value="PEP-CTERM"/>
    <property type="match status" value="1"/>
</dbReference>
<dbReference type="Proteomes" id="UP000624703">
    <property type="component" value="Unassembled WGS sequence"/>
</dbReference>
<feature type="signal peptide" evidence="1">
    <location>
        <begin position="1"/>
        <end position="25"/>
    </location>
</feature>
<organism evidence="3 4">
    <name type="scientific">Persicirhabdus sediminis</name>
    <dbReference type="NCBI Taxonomy" id="454144"/>
    <lineage>
        <taxon>Bacteria</taxon>
        <taxon>Pseudomonadati</taxon>
        <taxon>Verrucomicrobiota</taxon>
        <taxon>Verrucomicrobiia</taxon>
        <taxon>Verrucomicrobiales</taxon>
        <taxon>Verrucomicrobiaceae</taxon>
        <taxon>Persicirhabdus</taxon>
    </lineage>
</organism>
<protein>
    <submittedName>
        <fullName evidence="3">PEP-CTERM sorting domain-containing protein</fullName>
    </submittedName>
</protein>
<feature type="domain" description="Ice-binding protein C-terminal" evidence="2">
    <location>
        <begin position="241"/>
        <end position="263"/>
    </location>
</feature>
<dbReference type="RefSeq" id="WP_200311458.1">
    <property type="nucleotide sequence ID" value="NZ_JAENIM010000039.1"/>
</dbReference>
<gene>
    <name evidence="3" type="ORF">JIN82_09850</name>
</gene>
<keyword evidence="1" id="KW-0732">Signal</keyword>
<keyword evidence="4" id="KW-1185">Reference proteome</keyword>
<dbReference type="NCBIfam" id="TIGR02595">
    <property type="entry name" value="PEP_CTERM"/>
    <property type="match status" value="1"/>
</dbReference>
<comment type="caution">
    <text evidence="3">The sequence shown here is derived from an EMBL/GenBank/DDBJ whole genome shotgun (WGS) entry which is preliminary data.</text>
</comment>
<evidence type="ECO:0000313" key="4">
    <source>
        <dbReference type="Proteomes" id="UP000624703"/>
    </source>
</evidence>
<evidence type="ECO:0000313" key="3">
    <source>
        <dbReference type="EMBL" id="MBK1791454.1"/>
    </source>
</evidence>
<dbReference type="EMBL" id="JAENIM010000039">
    <property type="protein sequence ID" value="MBK1791454.1"/>
    <property type="molecule type" value="Genomic_DNA"/>
</dbReference>
<proteinExistence type="predicted"/>
<name>A0A8J7MCY8_9BACT</name>
<reference evidence="3" key="1">
    <citation type="submission" date="2021-01" db="EMBL/GenBank/DDBJ databases">
        <title>Modified the classification status of verrucomicrobia.</title>
        <authorList>
            <person name="Feng X."/>
        </authorList>
    </citation>
    <scope>NUCLEOTIDE SEQUENCE</scope>
    <source>
        <strain evidence="3">_KCTC 22039</strain>
    </source>
</reference>
<sequence>MRRNYDKLRSCILLAATICGGAAQAATVIADDFTATDQDPFTGSSTALTWTGDLAELELAGNRIQQDTSQVVSTITTNISTIDSLGLGEIYQWVGQVGRVSGSMTVTDENWGGIVISSDSSDAAAIEAGTMNGYRLVLKDGDGGDFVALEQASGSGWSQIARDDQANAAINMATNPVMTITLDENGVFDFNVVLSAGAVTRSGSFDTGGAITLDNFSGFTISSGASPRLAYLDDFSLSIEAIPEPATLSLISLAGFGFILRRRT</sequence>
<accession>A0A8J7MCY8</accession>
<dbReference type="InterPro" id="IPR013424">
    <property type="entry name" value="Ice-binding_C"/>
</dbReference>
<dbReference type="AlphaFoldDB" id="A0A8J7MCY8"/>
<evidence type="ECO:0000256" key="1">
    <source>
        <dbReference type="SAM" id="SignalP"/>
    </source>
</evidence>